<dbReference type="Gene3D" id="1.10.260.40">
    <property type="entry name" value="lambda repressor-like DNA-binding domains"/>
    <property type="match status" value="1"/>
</dbReference>
<comment type="caution">
    <text evidence="2">The sequence shown here is derived from an EMBL/GenBank/DDBJ whole genome shotgun (WGS) entry which is preliminary data.</text>
</comment>
<dbReference type="GO" id="GO:0003677">
    <property type="term" value="F:DNA binding"/>
    <property type="evidence" value="ECO:0007669"/>
    <property type="project" value="InterPro"/>
</dbReference>
<dbReference type="Pfam" id="PF13443">
    <property type="entry name" value="HTH_26"/>
    <property type="match status" value="1"/>
</dbReference>
<organism evidence="2 3">
    <name type="scientific">Phaeobacter gallaeciensis</name>
    <dbReference type="NCBI Taxonomy" id="60890"/>
    <lineage>
        <taxon>Bacteria</taxon>
        <taxon>Pseudomonadati</taxon>
        <taxon>Pseudomonadota</taxon>
        <taxon>Alphaproteobacteria</taxon>
        <taxon>Rhodobacterales</taxon>
        <taxon>Roseobacteraceae</taxon>
        <taxon>Phaeobacter</taxon>
    </lineage>
</organism>
<proteinExistence type="predicted"/>
<dbReference type="InterPro" id="IPR010982">
    <property type="entry name" value="Lambda_DNA-bd_dom_sf"/>
</dbReference>
<dbReference type="RefSeq" id="WP_113823072.1">
    <property type="nucleotide sequence ID" value="NZ_QOCE01000025.1"/>
</dbReference>
<gene>
    <name evidence="2" type="ORF">DS909_08780</name>
</gene>
<dbReference type="EMBL" id="QOCE01000025">
    <property type="protein sequence ID" value="RBW56790.1"/>
    <property type="molecule type" value="Genomic_DNA"/>
</dbReference>
<dbReference type="CDD" id="cd00093">
    <property type="entry name" value="HTH_XRE"/>
    <property type="match status" value="1"/>
</dbReference>
<dbReference type="SUPFAM" id="SSF47413">
    <property type="entry name" value="lambda repressor-like DNA-binding domains"/>
    <property type="match status" value="1"/>
</dbReference>
<sequence length="265" mass="29906">MKKPTRSPAELRNMFGENLRILSRPHASISELSRQLGINRTQFNRYLSGESFPRPDVLDRICNFFEVDARILLEKVSTIGSTQDLLTGPELTDFFQSGLSELDETAFPSGFYRFSRASFVDPDRFVVGLVYVYREGQYTFVRGYEAKEAMRAQGQRADAGSREFRGYITWQEAGISLVISRKNAMTGSFNFLSRVASLENNFWVGYVTRTVSENVATPRVARLVYEHLGATPSLVFPAARACGLLPEADLPPFHRTLLRPQAPMV</sequence>
<dbReference type="Proteomes" id="UP000252706">
    <property type="component" value="Unassembled WGS sequence"/>
</dbReference>
<dbReference type="InterPro" id="IPR001387">
    <property type="entry name" value="Cro/C1-type_HTH"/>
</dbReference>
<dbReference type="PROSITE" id="PS50943">
    <property type="entry name" value="HTH_CROC1"/>
    <property type="match status" value="1"/>
</dbReference>
<feature type="domain" description="HTH cro/C1-type" evidence="1">
    <location>
        <begin position="28"/>
        <end position="72"/>
    </location>
</feature>
<dbReference type="SMART" id="SM00530">
    <property type="entry name" value="HTH_XRE"/>
    <property type="match status" value="1"/>
</dbReference>
<reference evidence="2 3" key="1">
    <citation type="submission" date="2018-07" db="EMBL/GenBank/DDBJ databases">
        <title>Modular assembly of carbohydrate-degrading microbial communities in the ocean.</title>
        <authorList>
            <person name="Enke T.N."/>
            <person name="Datta M.S."/>
            <person name="Schwartzman J.A."/>
            <person name="Cermak N."/>
            <person name="Schmitz D.A."/>
            <person name="Barrere J."/>
            <person name="Cordero O.X."/>
        </authorList>
    </citation>
    <scope>NUCLEOTIDE SEQUENCE [LARGE SCALE GENOMIC DNA]</scope>
    <source>
        <strain evidence="2 3">C3M10</strain>
    </source>
</reference>
<name>A0A366X571_9RHOB</name>
<evidence type="ECO:0000259" key="1">
    <source>
        <dbReference type="PROSITE" id="PS50943"/>
    </source>
</evidence>
<evidence type="ECO:0000313" key="2">
    <source>
        <dbReference type="EMBL" id="RBW56790.1"/>
    </source>
</evidence>
<evidence type="ECO:0000313" key="3">
    <source>
        <dbReference type="Proteomes" id="UP000252706"/>
    </source>
</evidence>
<protein>
    <submittedName>
        <fullName evidence="2">XRE family transcriptional regulator</fullName>
    </submittedName>
</protein>
<dbReference type="OrthoDB" id="8902678at2"/>
<dbReference type="AlphaFoldDB" id="A0A366X571"/>
<accession>A0A366X571</accession>